<dbReference type="GO" id="GO:0006310">
    <property type="term" value="P:DNA recombination"/>
    <property type="evidence" value="ECO:0007669"/>
    <property type="project" value="UniProtKB-KW"/>
</dbReference>
<dbReference type="Gene3D" id="1.10.443.10">
    <property type="entry name" value="Intergrase catalytic core"/>
    <property type="match status" value="1"/>
</dbReference>
<dbReference type="Pfam" id="PF00589">
    <property type="entry name" value="Phage_integrase"/>
    <property type="match status" value="1"/>
</dbReference>
<dbReference type="InterPro" id="IPR011010">
    <property type="entry name" value="DNA_brk_join_enz"/>
</dbReference>
<dbReference type="RefSeq" id="WP_167345382.1">
    <property type="nucleotide sequence ID" value="NZ_LDTF01000007.1"/>
</dbReference>
<evidence type="ECO:0000313" key="4">
    <source>
        <dbReference type="Proteomes" id="UP000073923"/>
    </source>
</evidence>
<accession>A0A147IYV8</accession>
<dbReference type="InterPro" id="IPR002104">
    <property type="entry name" value="Integrase_catalytic"/>
</dbReference>
<dbReference type="SUPFAM" id="SSF56349">
    <property type="entry name" value="DNA breaking-rejoining enzymes"/>
    <property type="match status" value="1"/>
</dbReference>
<dbReference type="GO" id="GO:0003677">
    <property type="term" value="F:DNA binding"/>
    <property type="evidence" value="ECO:0007669"/>
    <property type="project" value="InterPro"/>
</dbReference>
<evidence type="ECO:0000259" key="2">
    <source>
        <dbReference type="Pfam" id="PF00589"/>
    </source>
</evidence>
<dbReference type="GO" id="GO:0015074">
    <property type="term" value="P:DNA integration"/>
    <property type="evidence" value="ECO:0007669"/>
    <property type="project" value="InterPro"/>
</dbReference>
<feature type="domain" description="Tyr recombinase" evidence="2">
    <location>
        <begin position="12"/>
        <end position="171"/>
    </location>
</feature>
<keyword evidence="1" id="KW-0233">DNA recombination</keyword>
<evidence type="ECO:0000313" key="3">
    <source>
        <dbReference type="EMBL" id="KTW00962.1"/>
    </source>
</evidence>
<dbReference type="AlphaFoldDB" id="A0A147IYV8"/>
<name>A0A147IYV8_9SPHN</name>
<comment type="caution">
    <text evidence="3">The sequence shown here is derived from an EMBL/GenBank/DDBJ whole genome shotgun (WGS) entry which is preliminary data.</text>
</comment>
<gene>
    <name evidence="3" type="ORF">NS355_01840</name>
</gene>
<proteinExistence type="predicted"/>
<dbReference type="Proteomes" id="UP000073923">
    <property type="component" value="Unassembled WGS sequence"/>
</dbReference>
<dbReference type="PATRIC" id="fig|172044.3.peg.2629"/>
<protein>
    <recommendedName>
        <fullName evidence="2">Tyr recombinase domain-containing protein</fullName>
    </recommendedName>
</protein>
<organism evidence="3 4">
    <name type="scientific">Sphingomonas yabuuchiae</name>
    <dbReference type="NCBI Taxonomy" id="172044"/>
    <lineage>
        <taxon>Bacteria</taxon>
        <taxon>Pseudomonadati</taxon>
        <taxon>Pseudomonadota</taxon>
        <taxon>Alphaproteobacteria</taxon>
        <taxon>Sphingomonadales</taxon>
        <taxon>Sphingomonadaceae</taxon>
        <taxon>Sphingomonas</taxon>
    </lineage>
</organism>
<dbReference type="InterPro" id="IPR013762">
    <property type="entry name" value="Integrase-like_cat_sf"/>
</dbReference>
<evidence type="ECO:0000256" key="1">
    <source>
        <dbReference type="ARBA" id="ARBA00023172"/>
    </source>
</evidence>
<reference evidence="3 4" key="1">
    <citation type="journal article" date="2016" name="Front. Microbiol.">
        <title>Genomic Resource of Rice Seed Associated Bacteria.</title>
        <authorList>
            <person name="Midha S."/>
            <person name="Bansal K."/>
            <person name="Sharma S."/>
            <person name="Kumar N."/>
            <person name="Patil P.P."/>
            <person name="Chaudhry V."/>
            <person name="Patil P.B."/>
        </authorList>
    </citation>
    <scope>NUCLEOTIDE SEQUENCE [LARGE SCALE GENOMIC DNA]</scope>
    <source>
        <strain evidence="3 4">NS355</strain>
    </source>
</reference>
<dbReference type="EMBL" id="LDTF01000007">
    <property type="protein sequence ID" value="KTW00962.1"/>
    <property type="molecule type" value="Genomic_DNA"/>
</dbReference>
<sequence>MSGTAPLAPGIEEIRRLLRAARVLGTSHGVVLELSILTLGLPWEVTAIDLSSIDWSRGCVEVPSRGTRRTRTMALSNAAIQTVIRVAGVAGGTGQAVTAGRGEPVKARDVRLDRLQESLGRIEPDTLRTRWNFHGLRETGAATLIDGGVASDDVRLLLGKERDQPGSVYARGSDVDRAVAAAERWSSLIFADERRRPPGRR</sequence>